<accession>A0A1M3L1R0</accession>
<evidence type="ECO:0000256" key="6">
    <source>
        <dbReference type="SAM" id="MobiDB-lite"/>
    </source>
</evidence>
<evidence type="ECO:0000256" key="2">
    <source>
        <dbReference type="ARBA" id="ARBA00004496"/>
    </source>
</evidence>
<name>A0A1M3L1R0_9BACT</name>
<dbReference type="InterPro" id="IPR052614">
    <property type="entry name" value="CFAP65"/>
</dbReference>
<feature type="chain" id="PRO_5012386352" description="HYDIN/VesB/CFA65-like Ig-like domain-containing protein" evidence="7">
    <location>
        <begin position="20"/>
        <end position="1580"/>
    </location>
</feature>
<reference evidence="9 10" key="1">
    <citation type="submission" date="2016-09" db="EMBL/GenBank/DDBJ databases">
        <title>Genome-resolved meta-omics ties microbial dynamics to process performance in biotechnology for thiocyanate degradation.</title>
        <authorList>
            <person name="Kantor R.S."/>
            <person name="Huddy R.J."/>
            <person name="Iyer R."/>
            <person name="Thomas B.C."/>
            <person name="Brown C.T."/>
            <person name="Anantharaman K."/>
            <person name="Tringe S."/>
            <person name="Hettich R.L."/>
            <person name="Harrison S.T."/>
            <person name="Banfield J.F."/>
        </authorList>
    </citation>
    <scope>NUCLEOTIDE SEQUENCE [LARGE SCALE GENOMIC DNA]</scope>
    <source>
        <strain evidence="9">59-99</strain>
    </source>
</reference>
<dbReference type="PANTHER" id="PTHR46127:SF1">
    <property type="entry name" value="CILIA- AND FLAGELLA-ASSOCIATED PROTEIN 65"/>
    <property type="match status" value="1"/>
</dbReference>
<keyword evidence="3" id="KW-0963">Cytoplasm</keyword>
<dbReference type="Proteomes" id="UP000184233">
    <property type="component" value="Unassembled WGS sequence"/>
</dbReference>
<dbReference type="STRING" id="1895771.BGO89_03600"/>
<comment type="caution">
    <text evidence="9">The sequence shown here is derived from an EMBL/GenBank/DDBJ whole genome shotgun (WGS) entry which is preliminary data.</text>
</comment>
<gene>
    <name evidence="9" type="ORF">BGO89_03600</name>
</gene>
<evidence type="ECO:0000256" key="1">
    <source>
        <dbReference type="ARBA" id="ARBA00004138"/>
    </source>
</evidence>
<evidence type="ECO:0000256" key="5">
    <source>
        <dbReference type="ARBA" id="ARBA00023273"/>
    </source>
</evidence>
<dbReference type="InterPro" id="IPR053879">
    <property type="entry name" value="HYDIN_VesB_CFA65-like_Ig"/>
</dbReference>
<evidence type="ECO:0000313" key="9">
    <source>
        <dbReference type="EMBL" id="OJX58858.1"/>
    </source>
</evidence>
<dbReference type="Gene3D" id="2.60.40.10">
    <property type="entry name" value="Immunoglobulins"/>
    <property type="match status" value="6"/>
</dbReference>
<feature type="signal peptide" evidence="7">
    <location>
        <begin position="1"/>
        <end position="19"/>
    </location>
</feature>
<proteinExistence type="predicted"/>
<feature type="compositionally biased region" description="Gly residues" evidence="6">
    <location>
        <begin position="224"/>
        <end position="238"/>
    </location>
</feature>
<feature type="domain" description="HYDIN/VesB/CFA65-like Ig-like" evidence="8">
    <location>
        <begin position="1250"/>
        <end position="1342"/>
    </location>
</feature>
<feature type="compositionally biased region" description="Gly residues" evidence="6">
    <location>
        <begin position="246"/>
        <end position="265"/>
    </location>
</feature>
<keyword evidence="7" id="KW-0732">Signal</keyword>
<evidence type="ECO:0000256" key="3">
    <source>
        <dbReference type="ARBA" id="ARBA00022490"/>
    </source>
</evidence>
<organism evidence="9 10">
    <name type="scientific">Candidatus Kapaibacterium thiocyanatum</name>
    <dbReference type="NCBI Taxonomy" id="1895771"/>
    <lineage>
        <taxon>Bacteria</taxon>
        <taxon>Pseudomonadati</taxon>
        <taxon>Candidatus Kapaibacteriota</taxon>
        <taxon>Candidatus Kapaibacteriia</taxon>
        <taxon>Candidatus Kapaibacteriales</taxon>
        <taxon>Candidatus Kapaibacteriaceae</taxon>
        <taxon>Candidatus Kapaibacterium</taxon>
    </lineage>
</organism>
<comment type="subcellular location">
    <subcellularLocation>
        <location evidence="1">Cell projection</location>
        <location evidence="1">Cilium</location>
    </subcellularLocation>
    <subcellularLocation>
        <location evidence="2">Cytoplasm</location>
    </subcellularLocation>
</comment>
<protein>
    <recommendedName>
        <fullName evidence="8">HYDIN/VesB/CFA65-like Ig-like domain-containing protein</fullName>
    </recommendedName>
</protein>
<dbReference type="EMBL" id="MKVH01000014">
    <property type="protein sequence ID" value="OJX58858.1"/>
    <property type="molecule type" value="Genomic_DNA"/>
</dbReference>
<sequence>MTNFLCALVLTLSAVGALAQPQLSYIIPDIGTTRFGTYVEFIGPANRNGNFGTDGIYLNNPGDAVRIRCVNDGDTLKVKFGPAVVSWSGRMVSSHIYVLPTIVPNSSDWRQLDAAYRIPIVVEVNGQRSNPDTFYIVRPFSFGDKRASADRIIGEGALGQRSRRGAMLIDSALLASGAPYTISMLDPDTQTPGNQAFLPFVLLAVGNITGAPTGTEIRADASGPNGGPGGGGGGGGYGNAPLLGPGQQGTAGGNGYTGGGPGGRNNSGVNGSNSKRKPGIGSGEDLPEAGPNTVGSKSLNGTSGGDSGPAYENAGGGTGHPFGQSGLACDARTSCDPAGQAGGGSGHRDGRRGGAGGFGTDGGSDNGANNGGKTHGNVSLIPLAGGSGGASGNPATLGDVSSPGGGGGGGVSIHAQRLALFDVYSLGAATSRQDVLAGSGSGGGIILGTRLDNAGIGFTSGQAYAPDVTGFLTGGRGRTRYDARVSVSNTYYVGPLTDTMMNSLRVIRLTGWGNGSDLQIYTKGEHGPWIAGPRVSGYSGTWNASFTLPGTDTLYFISVAQNVPLPKRSTYEHDPDWVLSQSSWNIVRIYGPPVIDAATSVNMGRHQCSGDVLLDTLVVHNRGESPLDISGLTWQNNNGFRVISPSSLSQTIQPFDSMDVIVEFSPLAGQNGAISDILSIVSNDTNATRSTYRVTYTADVQKVDLTYRWSGSIIDTLDLGVRCLGAGISENVDVTNSGTLTTTILQVSSSNPNVVNASTNGPLALTVGSTGTIFLTGVVRQTGSALIPVLVRVAECPNPDTLWVRFEGVDANLTVVGTGQFGTIRVGASRQILIELRNDGASDQMVVPPPAVPSPFRIVGMQPMLPALLKPGTSVIITFEYAPLAVGSHTTEVRFVTSAGGRQCSDTAIVVLAGTAVQASLELSKEALIMDPVPLCSRGSDSVTITNRGTASIRLLYPAFVNGPDAASFIVRTQPTVDIDLQPGESAVYAVDFIPSGAQDQVRTAILSVRTDDPTQAQIDVPLSGRQIPIALNGPASIDLGTSQLQVPVTKPVVYTNNTAAPISVAAVRTSDPQFTVVPQSVVIAPGAVQQFDVTFTPNGEGSQSADIWFVFDAPCADSIHLTARGQGAVGMLSVPNALNFGTLFNCQFKRDSVVYLNTSAVAVDLIDVGITGPDATLFTIENPAVATATTLPAGERAILYVRFDPRAVADGYKTAQLTLRARINNQPTRFVTNLSGTRQTSLPGTSPSVAFGSIDLGSASTQTFTVLNNTTVPMHITAVTLRGAAGGVFTVTTTPGVPATLAPGDRMDVIVRFAPTEQRSYADSIVLSFDLPCPDDRIVPVTGTGRLNVEAAIIMPKVLADPAADDYSLPVSGRVAIGTTMLENANLKLTIRYGSSFFVARRLSTGTITRNEVIGGFTYLDLDIPGVSINTTEAVITNIIGDVTLGPIDSTDLEIVAATIVAPPAAPTVRPVNGWLKLDICREGDDRLVQRRGALFIGTNPNPVRDVVNLDVEVFEPGDHHIMLVSSTGEVLWSETWQHVAGAQPRSIRMNAQTFGSGMYQIVLQTPTRRRVKSLLIVH</sequence>
<evidence type="ECO:0000256" key="4">
    <source>
        <dbReference type="ARBA" id="ARBA00023069"/>
    </source>
</evidence>
<dbReference type="GO" id="GO:0005737">
    <property type="term" value="C:cytoplasm"/>
    <property type="evidence" value="ECO:0007669"/>
    <property type="project" value="UniProtKB-SubCell"/>
</dbReference>
<feature type="region of interest" description="Disordered" evidence="6">
    <location>
        <begin position="215"/>
        <end position="408"/>
    </location>
</feature>
<dbReference type="Pfam" id="PF22544">
    <property type="entry name" value="HYDIN_VesB_CFA65-like_Ig"/>
    <property type="match status" value="2"/>
</dbReference>
<keyword evidence="5" id="KW-0966">Cell projection</keyword>
<keyword evidence="4" id="KW-0969">Cilium</keyword>
<evidence type="ECO:0000313" key="10">
    <source>
        <dbReference type="Proteomes" id="UP000184233"/>
    </source>
</evidence>
<evidence type="ECO:0000259" key="8">
    <source>
        <dbReference type="Pfam" id="PF22544"/>
    </source>
</evidence>
<evidence type="ECO:0000256" key="7">
    <source>
        <dbReference type="SAM" id="SignalP"/>
    </source>
</evidence>
<dbReference type="NCBIfam" id="NF012200">
    <property type="entry name" value="choice_anch_D"/>
    <property type="match status" value="2"/>
</dbReference>
<dbReference type="PANTHER" id="PTHR46127">
    <property type="entry name" value="CILIA- AND FLAGELLA-ASSOCIATED PROTEIN 65"/>
    <property type="match status" value="1"/>
</dbReference>
<feature type="domain" description="HYDIN/VesB/CFA65-like Ig-like" evidence="8">
    <location>
        <begin position="1037"/>
        <end position="1126"/>
    </location>
</feature>
<dbReference type="InterPro" id="IPR013783">
    <property type="entry name" value="Ig-like_fold"/>
</dbReference>
<feature type="compositionally biased region" description="Gly residues" evidence="6">
    <location>
        <begin position="353"/>
        <end position="374"/>
    </location>
</feature>